<evidence type="ECO:0000313" key="1">
    <source>
        <dbReference type="EMBL" id="QNG46953.1"/>
    </source>
</evidence>
<gene>
    <name evidence="1" type="ORF">H3V42_04785</name>
</gene>
<accession>A0A9X7UAR0</accession>
<protein>
    <submittedName>
        <fullName evidence="1">Uncharacterized protein</fullName>
    </submittedName>
</protein>
<dbReference type="Proteomes" id="UP000515377">
    <property type="component" value="Chromosome"/>
</dbReference>
<dbReference type="AlphaFoldDB" id="A0A9X7UAR0"/>
<proteinExistence type="predicted"/>
<evidence type="ECO:0000313" key="2">
    <source>
        <dbReference type="Proteomes" id="UP000515377"/>
    </source>
</evidence>
<sequence length="342" mass="36893">MTGLLGTAEAECFAVLKGLAGKSVAVVHGGSRGLCIAGAHRDLPADFAPALILDASGRVRETYRKMEAAGTLLRLPAAAQDYKRLRVHHWDRAGSRSALSGVGARTEILTAAAAVINADNRRWLVVHPQDREGQSSLYDDLTGLCNDPSRLSWLHWGNHHGTNDYREIDRVMVLGVWDYPRPAYAALHMAAGGLPEDSGRGETMDAVKAGETRHNLLQAVCRASVRKGLGGICGDCEVYIVAKLGRKAGDLLTSTFPGSSIVPWVPAGLSLPDAVQRAASAIERALMIPGVNRVAKGTIKAVLGLRSEDGLAKVLRQEPFRAWADRRGVEVTRRDFRWREAA</sequence>
<dbReference type="EMBL" id="CP060122">
    <property type="protein sequence ID" value="QNG46953.1"/>
    <property type="molecule type" value="Genomic_DNA"/>
</dbReference>
<reference evidence="1 2" key="1">
    <citation type="submission" date="2020-07" db="EMBL/GenBank/DDBJ databases">
        <title>Whole genome sequence of Sphingobium yanoikuyae A3.</title>
        <authorList>
            <person name="Han S.-S."/>
        </authorList>
    </citation>
    <scope>NUCLEOTIDE SEQUENCE [LARGE SCALE GENOMIC DNA]</scope>
    <source>
        <strain evidence="1 2">A3</strain>
    </source>
</reference>
<name>A0A9X7UAR0_SPHYA</name>
<organism evidence="1 2">
    <name type="scientific">Sphingobium yanoikuyae</name>
    <name type="common">Sphingomonas yanoikuyae</name>
    <dbReference type="NCBI Taxonomy" id="13690"/>
    <lineage>
        <taxon>Bacteria</taxon>
        <taxon>Pseudomonadati</taxon>
        <taxon>Pseudomonadota</taxon>
        <taxon>Alphaproteobacteria</taxon>
        <taxon>Sphingomonadales</taxon>
        <taxon>Sphingomonadaceae</taxon>
        <taxon>Sphingobium</taxon>
    </lineage>
</organism>